<evidence type="ECO:0000256" key="4">
    <source>
        <dbReference type="ARBA" id="ARBA00022786"/>
    </source>
</evidence>
<dbReference type="PANTHER" id="PTHR13260:SF0">
    <property type="entry name" value="ANAPHASE-PROMOTING COMPLEX SUBUNIT 4"/>
    <property type="match status" value="1"/>
</dbReference>
<dbReference type="Pfam" id="PF12896">
    <property type="entry name" value="ANAPC4"/>
    <property type="match status" value="1"/>
</dbReference>
<evidence type="ECO:0000256" key="1">
    <source>
        <dbReference type="ARBA" id="ARBA00016067"/>
    </source>
</evidence>
<evidence type="ECO:0000259" key="6">
    <source>
        <dbReference type="Pfam" id="PF12896"/>
    </source>
</evidence>
<dbReference type="GO" id="GO:0005680">
    <property type="term" value="C:anaphase-promoting complex"/>
    <property type="evidence" value="ECO:0007669"/>
    <property type="project" value="InterPro"/>
</dbReference>
<dbReference type="InterPro" id="IPR024789">
    <property type="entry name" value="APC4"/>
</dbReference>
<keyword evidence="8" id="KW-1185">Reference proteome</keyword>
<keyword evidence="2" id="KW-0132">Cell division</keyword>
<comment type="caution">
    <text evidence="7">The sequence shown here is derived from an EMBL/GenBank/DDBJ whole genome shotgun (WGS) entry which is preliminary data.</text>
</comment>
<evidence type="ECO:0000313" key="8">
    <source>
        <dbReference type="Proteomes" id="UP001304895"/>
    </source>
</evidence>
<keyword evidence="4" id="KW-0833">Ubl conjugation pathway</keyword>
<protein>
    <recommendedName>
        <fullName evidence="1">Anaphase-promoting complex subunit 4</fullName>
    </recommendedName>
</protein>
<sequence length="601" mass="66791">MFLFSTTASLEFVFRPCKAEDADEVHVMVVGTADGGIHLSIYDSFVIGTFKYSPQRSRAGLSPDGSVFQLCGHSSHPEISTHMLLLRPQAGDGTTLSLVPLDLVFLHHSPVNLSLLASKTTTLQNLLRYLKQTQAHMVGEWKSTRELPARFMLGVEDDLKKMPNGEMTVVQALYHTVVTGHVFPPVKEWLVDSLAERGHKRWEKAVASGLTSLRNLVHENFIPALERCGIILSRLLGIARFHDSEAAIGFDDAQISSLMDIVSGLMLVAHKVLMVVMDELEHFNVFSLWLRLEIDKQASSSTSEELSEKEATMDYARVLTYIQHYLASSPLGLYFDGIDRDELSKDQEVVERAPSLLELLDKQLKEQGAGRPHMKALPRVDFLVSHLTARAQTVFNGIAAAEKQGVRFGQATELSIGQKIWKHDLWMSRSNKKDGSAVAFTAIVPEENKTKIYLVRTDIPRSNGVSGSASTAICGLGITEDVTIIDFKFLDDTFLLVLCNRNDEPNPVLLRISFQSAQVPYRRFTEGQCPSVVELNSAGRGGPSLYFAFSQLSNFTPVQMEVHQASQLRGEIPARVCLLGRDKAVYKTYALPEDWTKESSP</sequence>
<gene>
    <name evidence="7" type="ORF">BT67DRAFT_371349</name>
</gene>
<reference evidence="7" key="2">
    <citation type="submission" date="2023-05" db="EMBL/GenBank/DDBJ databases">
        <authorList>
            <consortium name="Lawrence Berkeley National Laboratory"/>
            <person name="Steindorff A."/>
            <person name="Hensen N."/>
            <person name="Bonometti L."/>
            <person name="Westerberg I."/>
            <person name="Brannstrom I.O."/>
            <person name="Guillou S."/>
            <person name="Cros-Aarteil S."/>
            <person name="Calhoun S."/>
            <person name="Haridas S."/>
            <person name="Kuo A."/>
            <person name="Mondo S."/>
            <person name="Pangilinan J."/>
            <person name="Riley R."/>
            <person name="Labutti K."/>
            <person name="Andreopoulos B."/>
            <person name="Lipzen A."/>
            <person name="Chen C."/>
            <person name="Yanf M."/>
            <person name="Daum C."/>
            <person name="Ng V."/>
            <person name="Clum A."/>
            <person name="Ohm R."/>
            <person name="Martin F."/>
            <person name="Silar P."/>
            <person name="Natvig D."/>
            <person name="Lalanne C."/>
            <person name="Gautier V."/>
            <person name="Ament-Velasquez S.L."/>
            <person name="Kruys A."/>
            <person name="Hutchinson M.I."/>
            <person name="Powell A.J."/>
            <person name="Barry K."/>
            <person name="Miller A.N."/>
            <person name="Grigoriev I.V."/>
            <person name="Debuchy R."/>
            <person name="Gladieux P."/>
            <person name="Thoren M.H."/>
            <person name="Johannesson H."/>
        </authorList>
    </citation>
    <scope>NUCLEOTIDE SEQUENCE</scope>
    <source>
        <strain evidence="7">CBS 123565</strain>
    </source>
</reference>
<evidence type="ECO:0000313" key="7">
    <source>
        <dbReference type="EMBL" id="KAK4137156.1"/>
    </source>
</evidence>
<keyword evidence="3" id="KW-0498">Mitosis</keyword>
<dbReference type="EMBL" id="MU853402">
    <property type="protein sequence ID" value="KAK4137156.1"/>
    <property type="molecule type" value="Genomic_DNA"/>
</dbReference>
<dbReference type="Proteomes" id="UP001304895">
    <property type="component" value="Unassembled WGS sequence"/>
</dbReference>
<accession>A0AAN6UQU6</accession>
<name>A0AAN6UQU6_9PEZI</name>
<proteinExistence type="predicted"/>
<feature type="domain" description="Anaphase-promoting complex subunit 4 long" evidence="6">
    <location>
        <begin position="98"/>
        <end position="299"/>
    </location>
</feature>
<dbReference type="AlphaFoldDB" id="A0AAN6UQU6"/>
<dbReference type="GO" id="GO:0034399">
    <property type="term" value="C:nuclear periphery"/>
    <property type="evidence" value="ECO:0007669"/>
    <property type="project" value="TreeGrafter"/>
</dbReference>
<dbReference type="GO" id="GO:0031145">
    <property type="term" value="P:anaphase-promoting complex-dependent catabolic process"/>
    <property type="evidence" value="ECO:0007669"/>
    <property type="project" value="InterPro"/>
</dbReference>
<keyword evidence="5" id="KW-0131">Cell cycle</keyword>
<evidence type="ECO:0000256" key="2">
    <source>
        <dbReference type="ARBA" id="ARBA00022618"/>
    </source>
</evidence>
<organism evidence="7 8">
    <name type="scientific">Trichocladium antarcticum</name>
    <dbReference type="NCBI Taxonomy" id="1450529"/>
    <lineage>
        <taxon>Eukaryota</taxon>
        <taxon>Fungi</taxon>
        <taxon>Dikarya</taxon>
        <taxon>Ascomycota</taxon>
        <taxon>Pezizomycotina</taxon>
        <taxon>Sordariomycetes</taxon>
        <taxon>Sordariomycetidae</taxon>
        <taxon>Sordariales</taxon>
        <taxon>Chaetomiaceae</taxon>
        <taxon>Trichocladium</taxon>
    </lineage>
</organism>
<evidence type="ECO:0000256" key="5">
    <source>
        <dbReference type="ARBA" id="ARBA00023306"/>
    </source>
</evidence>
<dbReference type="GO" id="GO:0070979">
    <property type="term" value="P:protein K11-linked ubiquitination"/>
    <property type="evidence" value="ECO:0007669"/>
    <property type="project" value="TreeGrafter"/>
</dbReference>
<reference evidence="7" key="1">
    <citation type="journal article" date="2023" name="Mol. Phylogenet. Evol.">
        <title>Genome-scale phylogeny and comparative genomics of the fungal order Sordariales.</title>
        <authorList>
            <person name="Hensen N."/>
            <person name="Bonometti L."/>
            <person name="Westerberg I."/>
            <person name="Brannstrom I.O."/>
            <person name="Guillou S."/>
            <person name="Cros-Aarteil S."/>
            <person name="Calhoun S."/>
            <person name="Haridas S."/>
            <person name="Kuo A."/>
            <person name="Mondo S."/>
            <person name="Pangilinan J."/>
            <person name="Riley R."/>
            <person name="LaButti K."/>
            <person name="Andreopoulos B."/>
            <person name="Lipzen A."/>
            <person name="Chen C."/>
            <person name="Yan M."/>
            <person name="Daum C."/>
            <person name="Ng V."/>
            <person name="Clum A."/>
            <person name="Steindorff A."/>
            <person name="Ohm R.A."/>
            <person name="Martin F."/>
            <person name="Silar P."/>
            <person name="Natvig D.O."/>
            <person name="Lalanne C."/>
            <person name="Gautier V."/>
            <person name="Ament-Velasquez S.L."/>
            <person name="Kruys A."/>
            <person name="Hutchinson M.I."/>
            <person name="Powell A.J."/>
            <person name="Barry K."/>
            <person name="Miller A.N."/>
            <person name="Grigoriev I.V."/>
            <person name="Debuchy R."/>
            <person name="Gladieux P."/>
            <person name="Hiltunen Thoren M."/>
            <person name="Johannesson H."/>
        </authorList>
    </citation>
    <scope>NUCLEOTIDE SEQUENCE</scope>
    <source>
        <strain evidence="7">CBS 123565</strain>
    </source>
</reference>
<dbReference type="PANTHER" id="PTHR13260">
    <property type="entry name" value="ANAPHASE PROMOTING COMPLEX SUBUNIT 4 APC4"/>
    <property type="match status" value="1"/>
</dbReference>
<evidence type="ECO:0000256" key="3">
    <source>
        <dbReference type="ARBA" id="ARBA00022776"/>
    </source>
</evidence>
<dbReference type="GO" id="GO:0051301">
    <property type="term" value="P:cell division"/>
    <property type="evidence" value="ECO:0007669"/>
    <property type="project" value="UniProtKB-KW"/>
</dbReference>
<dbReference type="InterPro" id="IPR024790">
    <property type="entry name" value="APC4_long_dom"/>
</dbReference>